<sequence>MRRLSDVRCPALPTGFIASLYRHVLPLARAELAQWRRRAETIPHPGLRRHALASLADKRFHADGGCVFAAAHPRAPALVRLIVALQTISDYLDNLCDRDGSTDLDHFRALHAAMQDAVRPGVRPRPYYRLRGGLEDGGYLADLVRTCQETVAALPGYRDVFPYLSWFIDRYCELQVYKHGPAAERAERLARWASAYRAAFPDVSWWEFAAATGSTLGMFALFRSAAGGGRVPPETLCRAYFPSICGLHILLDYWIDLEEDLREGDFNFVRAYPSPEEAHARLCWFARQSRRQARGLSADGRIHEYVVQGLLCMYLSDAKARQQGAVRPARRLVWAGGPTAWLFYAACKLYRAVR</sequence>
<evidence type="ECO:0000313" key="1">
    <source>
        <dbReference type="EMBL" id="GGJ12367.1"/>
    </source>
</evidence>
<comment type="caution">
    <text evidence="1">The sequence shown here is derived from an EMBL/GenBank/DDBJ whole genome shotgun (WGS) entry which is preliminary data.</text>
</comment>
<dbReference type="RefSeq" id="WP_229776846.1">
    <property type="nucleotide sequence ID" value="NZ_BMOY01000044.1"/>
</dbReference>
<accession>A0A917KFM2</accession>
<dbReference type="Proteomes" id="UP000637695">
    <property type="component" value="Unassembled WGS sequence"/>
</dbReference>
<reference evidence="1" key="2">
    <citation type="submission" date="2020-09" db="EMBL/GenBank/DDBJ databases">
        <authorList>
            <person name="Sun Q."/>
            <person name="Ohkuma M."/>
        </authorList>
    </citation>
    <scope>NUCLEOTIDE SEQUENCE</scope>
    <source>
        <strain evidence="1">JCM 18487</strain>
    </source>
</reference>
<keyword evidence="2" id="KW-1185">Reference proteome</keyword>
<protein>
    <submittedName>
        <fullName evidence="1">Tetraprenyl-beta-curcumene synthase</fullName>
    </submittedName>
</protein>
<name>A0A917KFM2_9BACL</name>
<evidence type="ECO:0000313" key="2">
    <source>
        <dbReference type="Proteomes" id="UP000637695"/>
    </source>
</evidence>
<dbReference type="Pfam" id="PF10776">
    <property type="entry name" value="DUF2600"/>
    <property type="match status" value="1"/>
</dbReference>
<reference evidence="1" key="1">
    <citation type="journal article" date="2014" name="Int. J. Syst. Evol. Microbiol.">
        <title>Complete genome sequence of Corynebacterium casei LMG S-19264T (=DSM 44701T), isolated from a smear-ripened cheese.</title>
        <authorList>
            <consortium name="US DOE Joint Genome Institute (JGI-PGF)"/>
            <person name="Walter F."/>
            <person name="Albersmeier A."/>
            <person name="Kalinowski J."/>
            <person name="Ruckert C."/>
        </authorList>
    </citation>
    <scope>NUCLEOTIDE SEQUENCE</scope>
    <source>
        <strain evidence="1">JCM 18487</strain>
    </source>
</reference>
<proteinExistence type="predicted"/>
<dbReference type="AlphaFoldDB" id="A0A917KFM2"/>
<dbReference type="EMBL" id="BMOY01000044">
    <property type="protein sequence ID" value="GGJ12367.1"/>
    <property type="molecule type" value="Genomic_DNA"/>
</dbReference>
<gene>
    <name evidence="1" type="primary">ytpB</name>
    <name evidence="1" type="ORF">GCM10010885_22160</name>
</gene>
<organism evidence="1 2">
    <name type="scientific">Alicyclobacillus cellulosilyticus</name>
    <dbReference type="NCBI Taxonomy" id="1003997"/>
    <lineage>
        <taxon>Bacteria</taxon>
        <taxon>Bacillati</taxon>
        <taxon>Bacillota</taxon>
        <taxon>Bacilli</taxon>
        <taxon>Bacillales</taxon>
        <taxon>Alicyclobacillaceae</taxon>
        <taxon>Alicyclobacillus</taxon>
    </lineage>
</organism>
<dbReference type="InterPro" id="IPR019712">
    <property type="entry name" value="YtpB-like"/>
</dbReference>